<dbReference type="RefSeq" id="WP_117802188.1">
    <property type="nucleotide sequence ID" value="NZ_JAAITR010000007.1"/>
</dbReference>
<comment type="caution">
    <text evidence="1">The sequence shown here is derived from an EMBL/GenBank/DDBJ whole genome shotgun (WGS) entry which is preliminary data.</text>
</comment>
<evidence type="ECO:0000313" key="1">
    <source>
        <dbReference type="EMBL" id="MCG4767027.1"/>
    </source>
</evidence>
<evidence type="ECO:0000313" key="2">
    <source>
        <dbReference type="Proteomes" id="UP001199915"/>
    </source>
</evidence>
<dbReference type="EMBL" id="JAKNFS010000029">
    <property type="protein sequence ID" value="MCG4767027.1"/>
    <property type="molecule type" value="Genomic_DNA"/>
</dbReference>
<sequence>MEKLKLYTVTKPSSDGTFVTGDIIWLSANGDLNSCKGKGWLSKAEWDASGTNDFEVEPCKTHYLDVSRWSETVREVENISK</sequence>
<dbReference type="Proteomes" id="UP001199915">
    <property type="component" value="Unassembled WGS sequence"/>
</dbReference>
<dbReference type="AlphaFoldDB" id="A0AAE3F3Y1"/>
<gene>
    <name evidence="1" type="ORF">L0N21_16160</name>
</gene>
<name>A0AAE3F3Y1_9FIRM</name>
<organism evidence="1 2">
    <name type="scientific">Fusicatenibacter saccharivorans</name>
    <dbReference type="NCBI Taxonomy" id="1150298"/>
    <lineage>
        <taxon>Bacteria</taxon>
        <taxon>Bacillati</taxon>
        <taxon>Bacillota</taxon>
        <taxon>Clostridia</taxon>
        <taxon>Lachnospirales</taxon>
        <taxon>Lachnospiraceae</taxon>
        <taxon>Fusicatenibacter</taxon>
    </lineage>
</organism>
<proteinExistence type="predicted"/>
<accession>A0AAE3F3Y1</accession>
<dbReference type="GeneID" id="79855295"/>
<protein>
    <submittedName>
        <fullName evidence="1">Uncharacterized protein</fullName>
    </submittedName>
</protein>
<reference evidence="1" key="1">
    <citation type="submission" date="2022-01" db="EMBL/GenBank/DDBJ databases">
        <title>Collection of gut derived symbiotic bacterial strains cultured from healthy donors.</title>
        <authorList>
            <person name="Lin H."/>
            <person name="Kohout C."/>
            <person name="Waligurski E."/>
            <person name="Pamer E.G."/>
        </authorList>
    </citation>
    <scope>NUCLEOTIDE SEQUENCE</scope>
    <source>
        <strain evidence="1">DFI.5.49</strain>
    </source>
</reference>